<dbReference type="Proteomes" id="UP000886501">
    <property type="component" value="Unassembled WGS sequence"/>
</dbReference>
<proteinExistence type="predicted"/>
<accession>A0ACB6ZI32</accession>
<comment type="caution">
    <text evidence="1">The sequence shown here is derived from an EMBL/GenBank/DDBJ whole genome shotgun (WGS) entry which is preliminary data.</text>
</comment>
<gene>
    <name evidence="1" type="ORF">BDM02DRAFT_3095080</name>
</gene>
<evidence type="ECO:0000313" key="1">
    <source>
        <dbReference type="EMBL" id="KAF9649247.1"/>
    </source>
</evidence>
<organism evidence="1 2">
    <name type="scientific">Thelephora ganbajun</name>
    <name type="common">Ganba fungus</name>
    <dbReference type="NCBI Taxonomy" id="370292"/>
    <lineage>
        <taxon>Eukaryota</taxon>
        <taxon>Fungi</taxon>
        <taxon>Dikarya</taxon>
        <taxon>Basidiomycota</taxon>
        <taxon>Agaricomycotina</taxon>
        <taxon>Agaricomycetes</taxon>
        <taxon>Thelephorales</taxon>
        <taxon>Thelephoraceae</taxon>
        <taxon>Thelephora</taxon>
    </lineage>
</organism>
<dbReference type="EMBL" id="MU118000">
    <property type="protein sequence ID" value="KAF9649247.1"/>
    <property type="molecule type" value="Genomic_DNA"/>
</dbReference>
<reference evidence="1" key="1">
    <citation type="submission" date="2019-10" db="EMBL/GenBank/DDBJ databases">
        <authorList>
            <consortium name="DOE Joint Genome Institute"/>
            <person name="Kuo A."/>
            <person name="Miyauchi S."/>
            <person name="Kiss E."/>
            <person name="Drula E."/>
            <person name="Kohler A."/>
            <person name="Sanchez-Garcia M."/>
            <person name="Andreopoulos B."/>
            <person name="Barry K.W."/>
            <person name="Bonito G."/>
            <person name="Buee M."/>
            <person name="Carver A."/>
            <person name="Chen C."/>
            <person name="Cichocki N."/>
            <person name="Clum A."/>
            <person name="Culley D."/>
            <person name="Crous P.W."/>
            <person name="Fauchery L."/>
            <person name="Girlanda M."/>
            <person name="Hayes R."/>
            <person name="Keri Z."/>
            <person name="Labutti K."/>
            <person name="Lipzen A."/>
            <person name="Lombard V."/>
            <person name="Magnuson J."/>
            <person name="Maillard F."/>
            <person name="Morin E."/>
            <person name="Murat C."/>
            <person name="Nolan M."/>
            <person name="Ohm R."/>
            <person name="Pangilinan J."/>
            <person name="Pereira M."/>
            <person name="Perotto S."/>
            <person name="Peter M."/>
            <person name="Riley R."/>
            <person name="Sitrit Y."/>
            <person name="Stielow B."/>
            <person name="Szollosi G."/>
            <person name="Zifcakova L."/>
            <person name="Stursova M."/>
            <person name="Spatafora J.W."/>
            <person name="Tedersoo L."/>
            <person name="Vaario L.-M."/>
            <person name="Yamada A."/>
            <person name="Yan M."/>
            <person name="Wang P."/>
            <person name="Xu J."/>
            <person name="Bruns T."/>
            <person name="Baldrian P."/>
            <person name="Vilgalys R."/>
            <person name="Henrissat B."/>
            <person name="Grigoriev I.V."/>
            <person name="Hibbett D."/>
            <person name="Nagy L.G."/>
            <person name="Martin F.M."/>
        </authorList>
    </citation>
    <scope>NUCLEOTIDE SEQUENCE</scope>
    <source>
        <strain evidence="1">P2</strain>
    </source>
</reference>
<name>A0ACB6ZI32_THEGA</name>
<reference evidence="1" key="2">
    <citation type="journal article" date="2020" name="Nat. Commun.">
        <title>Large-scale genome sequencing of mycorrhizal fungi provides insights into the early evolution of symbiotic traits.</title>
        <authorList>
            <person name="Miyauchi S."/>
            <person name="Kiss E."/>
            <person name="Kuo A."/>
            <person name="Drula E."/>
            <person name="Kohler A."/>
            <person name="Sanchez-Garcia M."/>
            <person name="Morin E."/>
            <person name="Andreopoulos B."/>
            <person name="Barry K.W."/>
            <person name="Bonito G."/>
            <person name="Buee M."/>
            <person name="Carver A."/>
            <person name="Chen C."/>
            <person name="Cichocki N."/>
            <person name="Clum A."/>
            <person name="Culley D."/>
            <person name="Crous P.W."/>
            <person name="Fauchery L."/>
            <person name="Girlanda M."/>
            <person name="Hayes R.D."/>
            <person name="Keri Z."/>
            <person name="LaButti K."/>
            <person name="Lipzen A."/>
            <person name="Lombard V."/>
            <person name="Magnuson J."/>
            <person name="Maillard F."/>
            <person name="Murat C."/>
            <person name="Nolan M."/>
            <person name="Ohm R.A."/>
            <person name="Pangilinan J."/>
            <person name="Pereira M.F."/>
            <person name="Perotto S."/>
            <person name="Peter M."/>
            <person name="Pfister S."/>
            <person name="Riley R."/>
            <person name="Sitrit Y."/>
            <person name="Stielow J.B."/>
            <person name="Szollosi G."/>
            <person name="Zifcakova L."/>
            <person name="Stursova M."/>
            <person name="Spatafora J.W."/>
            <person name="Tedersoo L."/>
            <person name="Vaario L.M."/>
            <person name="Yamada A."/>
            <person name="Yan M."/>
            <person name="Wang P."/>
            <person name="Xu J."/>
            <person name="Bruns T."/>
            <person name="Baldrian P."/>
            <person name="Vilgalys R."/>
            <person name="Dunand C."/>
            <person name="Henrissat B."/>
            <person name="Grigoriev I.V."/>
            <person name="Hibbett D."/>
            <person name="Nagy L.G."/>
            <person name="Martin F.M."/>
        </authorList>
    </citation>
    <scope>NUCLEOTIDE SEQUENCE</scope>
    <source>
        <strain evidence="1">P2</strain>
    </source>
</reference>
<keyword evidence="2" id="KW-1185">Reference proteome</keyword>
<evidence type="ECO:0000313" key="2">
    <source>
        <dbReference type="Proteomes" id="UP000886501"/>
    </source>
</evidence>
<sequence>MAGERELVKLSSGCSLETKLYSPEIPTSQGSTGLAILLHPWSWLGGRMEDQVLVFLSDILLHECGYHVLLFNSRGTGKSSGWPSFTGLTEGKDLEELVQWGLGAVPDVKSVVLIGYSHGALITSLHPVLPAPIKTSHLLLSYPLGPRSFLTLFRGGTYIDRLNTLINDPQSNVLIVHGDQDEFTSAEAYEGWVTELRRNEGEFRVELIQGATHFWFSRSGQRLRDIVKGWVPDLV</sequence>
<protein>
    <submittedName>
        <fullName evidence="1">Alpha/beta-hydrolase</fullName>
    </submittedName>
</protein>